<evidence type="ECO:0008006" key="4">
    <source>
        <dbReference type="Google" id="ProtNLM"/>
    </source>
</evidence>
<feature type="compositionally biased region" description="Basic and acidic residues" evidence="1">
    <location>
        <begin position="450"/>
        <end position="465"/>
    </location>
</feature>
<keyword evidence="3" id="KW-1185">Reference proteome</keyword>
<comment type="caution">
    <text evidence="2">The sequence shown here is derived from an EMBL/GenBank/DDBJ whole genome shotgun (WGS) entry which is preliminary data.</text>
</comment>
<dbReference type="Proteomes" id="UP000633219">
    <property type="component" value="Unassembled WGS sequence"/>
</dbReference>
<proteinExistence type="predicted"/>
<name>A0A937CMC7_9HYPH</name>
<feature type="region of interest" description="Disordered" evidence="1">
    <location>
        <begin position="405"/>
        <end position="489"/>
    </location>
</feature>
<evidence type="ECO:0000313" key="2">
    <source>
        <dbReference type="EMBL" id="MBL0372606.1"/>
    </source>
</evidence>
<evidence type="ECO:0000256" key="1">
    <source>
        <dbReference type="SAM" id="MobiDB-lite"/>
    </source>
</evidence>
<gene>
    <name evidence="2" type="ORF">JJB09_11260</name>
</gene>
<accession>A0A937CMC7</accession>
<dbReference type="AlphaFoldDB" id="A0A937CMC7"/>
<protein>
    <recommendedName>
        <fullName evidence="4">Replication protein</fullName>
    </recommendedName>
</protein>
<dbReference type="EMBL" id="JAEQNC010000005">
    <property type="protein sequence ID" value="MBL0372606.1"/>
    <property type="molecule type" value="Genomic_DNA"/>
</dbReference>
<evidence type="ECO:0000313" key="3">
    <source>
        <dbReference type="Proteomes" id="UP000633219"/>
    </source>
</evidence>
<organism evidence="2 3">
    <name type="scientific">Rhizobium setariae</name>
    <dbReference type="NCBI Taxonomy" id="2801340"/>
    <lineage>
        <taxon>Bacteria</taxon>
        <taxon>Pseudomonadati</taxon>
        <taxon>Pseudomonadota</taxon>
        <taxon>Alphaproteobacteria</taxon>
        <taxon>Hyphomicrobiales</taxon>
        <taxon>Rhizobiaceae</taxon>
        <taxon>Rhizobium/Agrobacterium group</taxon>
        <taxon>Rhizobium</taxon>
    </lineage>
</organism>
<dbReference type="RefSeq" id="WP_201657619.1">
    <property type="nucleotide sequence ID" value="NZ_JAEQNC010000005.1"/>
</dbReference>
<feature type="compositionally biased region" description="Basic and acidic residues" evidence="1">
    <location>
        <begin position="408"/>
        <end position="421"/>
    </location>
</feature>
<sequence>MSSPAGNAVVASFERARHNKFKEAGVDNPDLLEQANTSRMIDRKWIPLPPEEFRMVRLLHDRLVQWKFSERSDYFFVRNLCEGDSRGYGLGCSQSAARRVLASLEARGVIFVDRTEMHTLGLKIEINFEWEPSADMLPVPKHLKEKQAAAHTSSEVGWDEGISVDAQTLYASMRRPSARERVDNKELYIEQSSELFYSSPLPGRAVSSGDLDLDLAEGWESVEPASPQNSSIPPVAPVPPSSVDTLVADALRRTNDKLVKAQQVLKPGAIEATFRAAFAEAFTDYPGATFITWTEKDFGMVKNGLISKWTGSPEELHAFVRWAVVNWTQILAHRFSWMKTNRPEFPVLSFFLSQKEHFLKAYASDLSESWIRSLKGHEQQEFARLTLKGGLTPEEARMKIAEGRAAAKMREENKSAERRANDAWQKARLVEDRAKRMGGNTPHPNSPAAREAKRLADMEAIRAAREATPLPALGPDEVPDFSSIPEWGA</sequence>
<reference evidence="2" key="1">
    <citation type="submission" date="2021-01" db="EMBL/GenBank/DDBJ databases">
        <title>Rhizobium sp. strain KVB221 16S ribosomal RNA gene Genome sequencing and assembly.</title>
        <authorList>
            <person name="Kang M."/>
        </authorList>
    </citation>
    <scope>NUCLEOTIDE SEQUENCE</scope>
    <source>
        <strain evidence="2">KVB221</strain>
    </source>
</reference>